<keyword evidence="1" id="KW-0812">Transmembrane</keyword>
<sequence length="187" mass="20648">MGVRAGIADRWSEHLHIDYLIAATVVGTHVLTVRGTGSGDWLKWIDSGQRTDLYAAAAGVVSAIGGLSAIAISIYTAAHGARLRAVRGRHSAKLRQSWRSLLQGTALVCLLILSALSLDREKDPMSARFVFEYAMVFAGLRFGRLVWLFDTMMRISDADLLENGSVPTPVRDPHWLRRQPDRTRPNP</sequence>
<proteinExistence type="predicted"/>
<keyword evidence="3" id="KW-1185">Reference proteome</keyword>
<gene>
    <name evidence="2" type="ORF">RM572_25560</name>
</gene>
<comment type="caution">
    <text evidence="2">The sequence shown here is derived from an EMBL/GenBank/DDBJ whole genome shotgun (WGS) entry which is preliminary data.</text>
</comment>
<protein>
    <submittedName>
        <fullName evidence="2">Uncharacterized protein</fullName>
    </submittedName>
</protein>
<feature type="transmembrane region" description="Helical" evidence="1">
    <location>
        <begin position="98"/>
        <end position="118"/>
    </location>
</feature>
<evidence type="ECO:0000313" key="2">
    <source>
        <dbReference type="EMBL" id="MDT0382133.1"/>
    </source>
</evidence>
<organism evidence="2 3">
    <name type="scientific">Streptomyces hazeniae</name>
    <dbReference type="NCBI Taxonomy" id="3075538"/>
    <lineage>
        <taxon>Bacteria</taxon>
        <taxon>Bacillati</taxon>
        <taxon>Actinomycetota</taxon>
        <taxon>Actinomycetes</taxon>
        <taxon>Kitasatosporales</taxon>
        <taxon>Streptomycetaceae</taxon>
        <taxon>Streptomyces</taxon>
    </lineage>
</organism>
<keyword evidence="1" id="KW-1133">Transmembrane helix</keyword>
<dbReference type="Proteomes" id="UP001183414">
    <property type="component" value="Unassembled WGS sequence"/>
</dbReference>
<keyword evidence="1" id="KW-0472">Membrane</keyword>
<dbReference type="EMBL" id="JAVREQ010000031">
    <property type="protein sequence ID" value="MDT0382133.1"/>
    <property type="molecule type" value="Genomic_DNA"/>
</dbReference>
<feature type="transmembrane region" description="Helical" evidence="1">
    <location>
        <begin position="130"/>
        <end position="149"/>
    </location>
</feature>
<evidence type="ECO:0000256" key="1">
    <source>
        <dbReference type="SAM" id="Phobius"/>
    </source>
</evidence>
<dbReference type="RefSeq" id="WP_311675742.1">
    <property type="nucleotide sequence ID" value="NZ_JAVREQ010000031.1"/>
</dbReference>
<evidence type="ECO:0000313" key="3">
    <source>
        <dbReference type="Proteomes" id="UP001183414"/>
    </source>
</evidence>
<accession>A0ABU2P0Y9</accession>
<reference evidence="3" key="1">
    <citation type="submission" date="2023-07" db="EMBL/GenBank/DDBJ databases">
        <title>30 novel species of actinomycetes from the DSMZ collection.</title>
        <authorList>
            <person name="Nouioui I."/>
        </authorList>
    </citation>
    <scope>NUCLEOTIDE SEQUENCE [LARGE SCALE GENOMIC DNA]</scope>
    <source>
        <strain evidence="3">DSM 42041</strain>
    </source>
</reference>
<feature type="transmembrane region" description="Helical" evidence="1">
    <location>
        <begin position="53"/>
        <end position="77"/>
    </location>
</feature>
<name>A0ABU2P0Y9_9ACTN</name>